<comment type="caution">
    <text evidence="2">The sequence shown here is derived from an EMBL/GenBank/DDBJ whole genome shotgun (WGS) entry which is preliminary data.</text>
</comment>
<dbReference type="AlphaFoldDB" id="A0A2U1NXD9"/>
<comment type="similarity">
    <text evidence="1">Belongs to the glycosyl hydrolase 79 family.</text>
</comment>
<dbReference type="Gene3D" id="3.20.20.80">
    <property type="entry name" value="Glycosidases"/>
    <property type="match status" value="1"/>
</dbReference>
<dbReference type="OrthoDB" id="726732at2759"/>
<gene>
    <name evidence="2" type="ORF">CTI12_AA213650</name>
</gene>
<dbReference type="PANTHER" id="PTHR14363">
    <property type="entry name" value="HEPARANASE-RELATED"/>
    <property type="match status" value="1"/>
</dbReference>
<dbReference type="GO" id="GO:0016020">
    <property type="term" value="C:membrane"/>
    <property type="evidence" value="ECO:0007669"/>
    <property type="project" value="InterPro"/>
</dbReference>
<keyword evidence="3" id="KW-1185">Reference proteome</keyword>
<reference evidence="2 3" key="1">
    <citation type="journal article" date="2018" name="Mol. Plant">
        <title>The genome of Artemisia annua provides insight into the evolution of Asteraceae family and artemisinin biosynthesis.</title>
        <authorList>
            <person name="Shen Q."/>
            <person name="Zhang L."/>
            <person name="Liao Z."/>
            <person name="Wang S."/>
            <person name="Yan T."/>
            <person name="Shi P."/>
            <person name="Liu M."/>
            <person name="Fu X."/>
            <person name="Pan Q."/>
            <person name="Wang Y."/>
            <person name="Lv Z."/>
            <person name="Lu X."/>
            <person name="Zhang F."/>
            <person name="Jiang W."/>
            <person name="Ma Y."/>
            <person name="Chen M."/>
            <person name="Hao X."/>
            <person name="Li L."/>
            <person name="Tang Y."/>
            <person name="Lv G."/>
            <person name="Zhou Y."/>
            <person name="Sun X."/>
            <person name="Brodelius P.E."/>
            <person name="Rose J.K.C."/>
            <person name="Tang K."/>
        </authorList>
    </citation>
    <scope>NUCLEOTIDE SEQUENCE [LARGE SCALE GENOMIC DNA]</scope>
    <source>
        <strain evidence="3">cv. Huhao1</strain>
        <tissue evidence="2">Leaf</tissue>
    </source>
</reference>
<dbReference type="InterPro" id="IPR005199">
    <property type="entry name" value="Glyco_hydro_79"/>
</dbReference>
<dbReference type="STRING" id="35608.A0A2U1NXD9"/>
<proteinExistence type="inferred from homology"/>
<dbReference type="GO" id="GO:0009505">
    <property type="term" value="C:plant-type cell wall"/>
    <property type="evidence" value="ECO:0007669"/>
    <property type="project" value="TreeGrafter"/>
</dbReference>
<evidence type="ECO:0000256" key="1">
    <source>
        <dbReference type="ARBA" id="ARBA00009800"/>
    </source>
</evidence>
<dbReference type="Proteomes" id="UP000245207">
    <property type="component" value="Unassembled WGS sequence"/>
</dbReference>
<evidence type="ECO:0000313" key="3">
    <source>
        <dbReference type="Proteomes" id="UP000245207"/>
    </source>
</evidence>
<dbReference type="InterPro" id="IPR017853">
    <property type="entry name" value="GH"/>
</dbReference>
<protein>
    <submittedName>
        <fullName evidence="2">Glucuronidase 1</fullName>
    </submittedName>
</protein>
<name>A0A2U1NXD9_ARTAN</name>
<accession>A0A2U1NXD9</accession>
<dbReference type="GO" id="GO:0004566">
    <property type="term" value="F:beta-glucuronidase activity"/>
    <property type="evidence" value="ECO:0007669"/>
    <property type="project" value="TreeGrafter"/>
</dbReference>
<dbReference type="EMBL" id="PKPP01002027">
    <property type="protein sequence ID" value="PWA78158.1"/>
    <property type="molecule type" value="Genomic_DNA"/>
</dbReference>
<evidence type="ECO:0000313" key="2">
    <source>
        <dbReference type="EMBL" id="PWA78158.1"/>
    </source>
</evidence>
<organism evidence="2 3">
    <name type="scientific">Artemisia annua</name>
    <name type="common">Sweet wormwood</name>
    <dbReference type="NCBI Taxonomy" id="35608"/>
    <lineage>
        <taxon>Eukaryota</taxon>
        <taxon>Viridiplantae</taxon>
        <taxon>Streptophyta</taxon>
        <taxon>Embryophyta</taxon>
        <taxon>Tracheophyta</taxon>
        <taxon>Spermatophyta</taxon>
        <taxon>Magnoliopsida</taxon>
        <taxon>eudicotyledons</taxon>
        <taxon>Gunneridae</taxon>
        <taxon>Pentapetalae</taxon>
        <taxon>asterids</taxon>
        <taxon>campanulids</taxon>
        <taxon>Asterales</taxon>
        <taxon>Asteraceae</taxon>
        <taxon>Asteroideae</taxon>
        <taxon>Anthemideae</taxon>
        <taxon>Artemisiinae</taxon>
        <taxon>Artemisia</taxon>
    </lineage>
</organism>
<dbReference type="SUPFAM" id="SSF51445">
    <property type="entry name" value="(Trans)glycosidases"/>
    <property type="match status" value="1"/>
</dbReference>
<dbReference type="PANTHER" id="PTHR14363:SF21">
    <property type="entry name" value="HEPARANASE-LIKE PROTEIN 1"/>
    <property type="match status" value="1"/>
</dbReference>
<sequence length="205" mass="23003">MQLTRSSLVLVPLSDFDTLLSRVSSDSDFARNVAGILVESGAQNQTHLKGGIPHIAKTRVNQLEQLKSTTINQEAWQEAVDKERNHFFNQTRALVTFGLNALQGRHLIKRGVWGGDWNSTNARDFIKYTVSKGYQIDSWEFGNELSGEGIGAMVNADQYGIDVIELREIIDNSYRRFRPKPLLIAPGGFFDKSGLLSFLKFLAQK</sequence>
<dbReference type="Pfam" id="PF03662">
    <property type="entry name" value="Glyco_hydro_79n"/>
    <property type="match status" value="1"/>
</dbReference>